<reference evidence="2" key="1">
    <citation type="submission" date="2020-04" db="EMBL/GenBank/DDBJ databases">
        <title>Deep metagenomics examines the oral microbiome during advanced dental caries in children, revealing novel taxa and co-occurrences with host molecules.</title>
        <authorList>
            <person name="Baker J.L."/>
            <person name="Morton J.T."/>
            <person name="Dinis M."/>
            <person name="Alvarez R."/>
            <person name="Tran N.C."/>
            <person name="Knight R."/>
            <person name="Edlund A."/>
        </authorList>
    </citation>
    <scope>NUCLEOTIDE SEQUENCE</scope>
    <source>
        <strain evidence="2">JCVI_44_bin.5</strain>
    </source>
</reference>
<protein>
    <submittedName>
        <fullName evidence="2">Uncharacterized protein</fullName>
    </submittedName>
</protein>
<accession>A0A930HN07</accession>
<dbReference type="AlphaFoldDB" id="A0A930HN07"/>
<proteinExistence type="predicted"/>
<keyword evidence="1" id="KW-0812">Transmembrane</keyword>
<evidence type="ECO:0000313" key="3">
    <source>
        <dbReference type="Proteomes" id="UP000771736"/>
    </source>
</evidence>
<keyword evidence="1" id="KW-0472">Membrane</keyword>
<dbReference type="EMBL" id="JABZSJ010000047">
    <property type="protein sequence ID" value="MBF1384824.1"/>
    <property type="molecule type" value="Genomic_DNA"/>
</dbReference>
<feature type="transmembrane region" description="Helical" evidence="1">
    <location>
        <begin position="206"/>
        <end position="227"/>
    </location>
</feature>
<evidence type="ECO:0000256" key="1">
    <source>
        <dbReference type="SAM" id="Phobius"/>
    </source>
</evidence>
<dbReference type="Proteomes" id="UP000771736">
    <property type="component" value="Unassembled WGS sequence"/>
</dbReference>
<feature type="transmembrane region" description="Helical" evidence="1">
    <location>
        <begin position="110"/>
        <end position="135"/>
    </location>
</feature>
<feature type="transmembrane region" description="Helical" evidence="1">
    <location>
        <begin position="24"/>
        <end position="42"/>
    </location>
</feature>
<organism evidence="2 3">
    <name type="scientific">Prevotella aurantiaca</name>
    <dbReference type="NCBI Taxonomy" id="596085"/>
    <lineage>
        <taxon>Bacteria</taxon>
        <taxon>Pseudomonadati</taxon>
        <taxon>Bacteroidota</taxon>
        <taxon>Bacteroidia</taxon>
        <taxon>Bacteroidales</taxon>
        <taxon>Prevotellaceae</taxon>
        <taxon>Prevotella</taxon>
    </lineage>
</organism>
<keyword evidence="1" id="KW-1133">Transmembrane helix</keyword>
<sequence length="278" mass="32542">METFNIQRFGNVFLRLLMVRKKEYVKLFLGIILGVALTYSFAYNPFNLEAISYDYHEQTMFAATFFIFYGIIILFTVSGGNIISDLKTKQKRINELTLPATNLERFTARVLGVTIVPLVLTIVAFFVGDLLQMLINMLLHQGTYYSATKFMHEFLSYLIDDKILSFFYIDHNAYFAIIVMGIINMNAIYMLGGMLFRKTPWLQTSLVLMGIGIAFSALFLSYAFFVIENTEYTLYIPEWMQTTWWSIFINAIQIVLWYFLSYRIYCRLQAINTRWLNI</sequence>
<name>A0A930HN07_9BACT</name>
<feature type="transmembrane region" description="Helical" evidence="1">
    <location>
        <begin position="247"/>
        <end position="265"/>
    </location>
</feature>
<gene>
    <name evidence="2" type="ORF">HXN26_08260</name>
</gene>
<feature type="transmembrane region" description="Helical" evidence="1">
    <location>
        <begin position="62"/>
        <end position="83"/>
    </location>
</feature>
<feature type="transmembrane region" description="Helical" evidence="1">
    <location>
        <begin position="173"/>
        <end position="194"/>
    </location>
</feature>
<evidence type="ECO:0000313" key="2">
    <source>
        <dbReference type="EMBL" id="MBF1384824.1"/>
    </source>
</evidence>
<comment type="caution">
    <text evidence="2">The sequence shown here is derived from an EMBL/GenBank/DDBJ whole genome shotgun (WGS) entry which is preliminary data.</text>
</comment>
<dbReference type="RefSeq" id="WP_273160585.1">
    <property type="nucleotide sequence ID" value="NZ_CAJPLR010000075.1"/>
</dbReference>